<name>A0ABW0HR81_9BACL</name>
<organism evidence="3 4">
    <name type="scientific">Cohnella soli</name>
    <dbReference type="NCBI Taxonomy" id="425005"/>
    <lineage>
        <taxon>Bacteria</taxon>
        <taxon>Bacillati</taxon>
        <taxon>Bacillota</taxon>
        <taxon>Bacilli</taxon>
        <taxon>Bacillales</taxon>
        <taxon>Paenibacillaceae</taxon>
        <taxon>Cohnella</taxon>
    </lineage>
</organism>
<keyword evidence="4" id="KW-1185">Reference proteome</keyword>
<dbReference type="Pfam" id="PF00437">
    <property type="entry name" value="T2SSE"/>
    <property type="match status" value="1"/>
</dbReference>
<evidence type="ECO:0000259" key="2">
    <source>
        <dbReference type="Pfam" id="PF00437"/>
    </source>
</evidence>
<protein>
    <submittedName>
        <fullName evidence="3">ATPase, T2SS/T4P/T4SS family</fullName>
    </submittedName>
</protein>
<accession>A0ABW0HR81</accession>
<dbReference type="Proteomes" id="UP001596113">
    <property type="component" value="Unassembled WGS sequence"/>
</dbReference>
<proteinExistence type="inferred from homology"/>
<dbReference type="RefSeq" id="WP_378131834.1">
    <property type="nucleotide sequence ID" value="NZ_JBHSMI010000016.1"/>
</dbReference>
<dbReference type="PANTHER" id="PTHR30486">
    <property type="entry name" value="TWITCHING MOTILITY PROTEIN PILT"/>
    <property type="match status" value="1"/>
</dbReference>
<evidence type="ECO:0000313" key="3">
    <source>
        <dbReference type="EMBL" id="MFC5402933.1"/>
    </source>
</evidence>
<dbReference type="InterPro" id="IPR027417">
    <property type="entry name" value="P-loop_NTPase"/>
</dbReference>
<reference evidence="4" key="1">
    <citation type="journal article" date="2019" name="Int. J. Syst. Evol. Microbiol.">
        <title>The Global Catalogue of Microorganisms (GCM) 10K type strain sequencing project: providing services to taxonomists for standard genome sequencing and annotation.</title>
        <authorList>
            <consortium name="The Broad Institute Genomics Platform"/>
            <consortium name="The Broad Institute Genome Sequencing Center for Infectious Disease"/>
            <person name="Wu L."/>
            <person name="Ma J."/>
        </authorList>
    </citation>
    <scope>NUCLEOTIDE SEQUENCE [LARGE SCALE GENOMIC DNA]</scope>
    <source>
        <strain evidence="4">CGMCC 1.18575</strain>
    </source>
</reference>
<evidence type="ECO:0000256" key="1">
    <source>
        <dbReference type="ARBA" id="ARBA00006611"/>
    </source>
</evidence>
<gene>
    <name evidence="3" type="ORF">ACFPOF_09275</name>
</gene>
<dbReference type="EMBL" id="JBHSMI010000016">
    <property type="protein sequence ID" value="MFC5402933.1"/>
    <property type="molecule type" value="Genomic_DNA"/>
</dbReference>
<comment type="caution">
    <text evidence="3">The sequence shown here is derived from an EMBL/GenBank/DDBJ whole genome shotgun (WGS) entry which is preliminary data.</text>
</comment>
<feature type="domain" description="Bacterial type II secretion system protein E" evidence="2">
    <location>
        <begin position="242"/>
        <end position="386"/>
    </location>
</feature>
<comment type="similarity">
    <text evidence="1">Belongs to the GSP E family.</text>
</comment>
<dbReference type="PANTHER" id="PTHR30486:SF6">
    <property type="entry name" value="TYPE IV PILUS RETRACTATION ATPASE PILT"/>
    <property type="match status" value="1"/>
</dbReference>
<dbReference type="SUPFAM" id="SSF52540">
    <property type="entry name" value="P-loop containing nucleoside triphosphate hydrolases"/>
    <property type="match status" value="1"/>
</dbReference>
<sequence>MSFEDNDWTHLSGKRQAKSTDMAKWLGLLQDRVLKELEDERARYGEIIERDELSMQRWLMDIIRHVEGIPTQHYQQLIKNYLDDSYRFGPVQPLWEKPGVTDVQIFMPLNPDHKQMIMYYDAGDRKMYTDQEFRNYDHLRDWVNQHLSRIGMRYDPSKIAMNGMLPGGERIHVISGTVGYSIYNALSGEYKFIRCMIVSIRRFAKSYTLEELTSTSMTQIQPIELARPGDAILKYKRQTVYAHYNNGFADAATIDYLRIAGQLRLNYLLSGATGVGKTTLMNALTVIVGDGEMLIVIEEAPEMQPQCELPVIRLYEREGIFTQFDALKQALRMFGNRICLAEIRDKISYLFLHTLMVGHDGSGSTIHASSCKAALDRAIELASSHESAPPREIIRSIMCERIGFIAQMSNDPKNRHIDELCEVNDDGTLHVVTRFVEGANERGRQKGYFEFLGPGEKFLQLMAKAGIDVPSSWKWGKAS</sequence>
<dbReference type="Gene3D" id="3.30.450.380">
    <property type="match status" value="1"/>
</dbReference>
<dbReference type="InterPro" id="IPR001482">
    <property type="entry name" value="T2SS/T4SS_dom"/>
</dbReference>
<dbReference type="InterPro" id="IPR050921">
    <property type="entry name" value="T4SS_GSP_E_ATPase"/>
</dbReference>
<evidence type="ECO:0000313" key="4">
    <source>
        <dbReference type="Proteomes" id="UP001596113"/>
    </source>
</evidence>
<dbReference type="Gene3D" id="3.40.50.300">
    <property type="entry name" value="P-loop containing nucleotide triphosphate hydrolases"/>
    <property type="match status" value="1"/>
</dbReference>